<evidence type="ECO:0000313" key="1">
    <source>
        <dbReference type="EMBL" id="QEG02308.1"/>
    </source>
</evidence>
<name>A0A5B9MTB6_9BACT</name>
<gene>
    <name evidence="1" type="ORF">Mal15_63950</name>
</gene>
<keyword evidence="2" id="KW-1185">Reference proteome</keyword>
<dbReference type="RefSeq" id="WP_147871268.1">
    <property type="nucleotide sequence ID" value="NZ_CP036264.1"/>
</dbReference>
<dbReference type="KEGG" id="smam:Mal15_63950"/>
<evidence type="ECO:0000313" key="2">
    <source>
        <dbReference type="Proteomes" id="UP000321353"/>
    </source>
</evidence>
<proteinExistence type="predicted"/>
<dbReference type="AlphaFoldDB" id="A0A5B9MTB6"/>
<dbReference type="EMBL" id="CP036264">
    <property type="protein sequence ID" value="QEG02308.1"/>
    <property type="molecule type" value="Genomic_DNA"/>
</dbReference>
<sequence>MHTLNYQRFTNLPFLLSIKPQRLREFLEPFRDYLSEKQLHPDQNALPHKDYVQKLSEVFASPEADTPSPLLDALHIVNGLTGRATVDLLFDQIDGLIDTFQNEDDPFPGDVAIEAFLRDRDRAERMLSHHSAQSRRAFTSFQSQSSSPPKLMADLAMGTRALTRDLDQWFYRRGCGRGASAQCNQNDGSLYVLVSHGTPMRRLDVLEQGLPDSLICRPLKHDVAVFDKLIGELRINAETIPQREIYRRLIGKHLFGNEEMFPPGEKFTLGPLLEYGEASLSVAMIEELTSVECHSVKMLLPGHKPEELTSRRQDVLEVLEQRMKWLARQGYEDIRLTEAKFNLLFASSRRSRVVTIKPPNVAIYSRDGDSEIVERFLRDRGFITEQDWQPYAIDGAVLAGS</sequence>
<protein>
    <submittedName>
        <fullName evidence="1">Uncharacterized protein</fullName>
    </submittedName>
</protein>
<organism evidence="1 2">
    <name type="scientific">Stieleria maiorica</name>
    <dbReference type="NCBI Taxonomy" id="2795974"/>
    <lineage>
        <taxon>Bacteria</taxon>
        <taxon>Pseudomonadati</taxon>
        <taxon>Planctomycetota</taxon>
        <taxon>Planctomycetia</taxon>
        <taxon>Pirellulales</taxon>
        <taxon>Pirellulaceae</taxon>
        <taxon>Stieleria</taxon>
    </lineage>
</organism>
<dbReference type="Proteomes" id="UP000321353">
    <property type="component" value="Chromosome"/>
</dbReference>
<reference evidence="1 2" key="1">
    <citation type="submission" date="2019-02" db="EMBL/GenBank/DDBJ databases">
        <title>Planctomycetal bacteria perform biofilm scaping via a novel small molecule.</title>
        <authorList>
            <person name="Jeske O."/>
            <person name="Boedeker C."/>
            <person name="Wiegand S."/>
            <person name="Breitling P."/>
            <person name="Kallscheuer N."/>
            <person name="Jogler M."/>
            <person name="Rohde M."/>
            <person name="Petersen J."/>
            <person name="Medema M.H."/>
            <person name="Surup F."/>
            <person name="Jogler C."/>
        </authorList>
    </citation>
    <scope>NUCLEOTIDE SEQUENCE [LARGE SCALE GENOMIC DNA]</scope>
    <source>
        <strain evidence="1 2">Mal15</strain>
    </source>
</reference>
<accession>A0A5B9MTB6</accession>